<organism evidence="3 4">
    <name type="scientific">Rhodococcoides corynebacterioides</name>
    <dbReference type="NCBI Taxonomy" id="53972"/>
    <lineage>
        <taxon>Bacteria</taxon>
        <taxon>Bacillati</taxon>
        <taxon>Actinomycetota</taxon>
        <taxon>Actinomycetes</taxon>
        <taxon>Mycobacteriales</taxon>
        <taxon>Nocardiaceae</taxon>
        <taxon>Rhodococcoides</taxon>
    </lineage>
</organism>
<feature type="region of interest" description="Disordered" evidence="1">
    <location>
        <begin position="66"/>
        <end position="88"/>
    </location>
</feature>
<name>A0ABS2KPZ8_9NOCA</name>
<comment type="caution">
    <text evidence="3">The sequence shown here is derived from an EMBL/GenBank/DDBJ whole genome shotgun (WGS) entry which is preliminary data.</text>
</comment>
<feature type="domain" description="Transglycosylase SLT" evidence="2">
    <location>
        <begin position="190"/>
        <end position="242"/>
    </location>
</feature>
<dbReference type="InterPro" id="IPR023346">
    <property type="entry name" value="Lysozyme-like_dom_sf"/>
</dbReference>
<dbReference type="InterPro" id="IPR043426">
    <property type="entry name" value="MltB-like"/>
</dbReference>
<evidence type="ECO:0000259" key="2">
    <source>
        <dbReference type="Pfam" id="PF13406"/>
    </source>
</evidence>
<dbReference type="EMBL" id="JAFBBK010000001">
    <property type="protein sequence ID" value="MBM7414045.1"/>
    <property type="molecule type" value="Genomic_DNA"/>
</dbReference>
<proteinExistence type="predicted"/>
<sequence>MGRHRKRSSSTLRRNTVIALTGLIPAGAITVASGYGASADIPFLRTHTTASESALEPTDVTPAVDVAPAPTTQSAPEPVVPPAPEPAPAPALPESLAAGPLGVPGINVAAYRSAETLLAQTTPGCSMNWALLAGIGRVESTHANDGKAGADGTLFEPILGPVLDGSLAGNNVIMDTDGGELDGNPTYDRAVGPMQFLPATWKHYATDGNGDGRADPQNLFDSAATTGKYLCDGGLNMADPIQATQAILRYNNSMAYVANVVAWSVAYSTGIAPSEADLPRIH</sequence>
<dbReference type="Proteomes" id="UP000703038">
    <property type="component" value="Unassembled WGS sequence"/>
</dbReference>
<feature type="compositionally biased region" description="Pro residues" evidence="1">
    <location>
        <begin position="78"/>
        <end position="88"/>
    </location>
</feature>
<evidence type="ECO:0000313" key="3">
    <source>
        <dbReference type="EMBL" id="MBM7414045.1"/>
    </source>
</evidence>
<dbReference type="CDD" id="cd13399">
    <property type="entry name" value="Slt35-like"/>
    <property type="match status" value="1"/>
</dbReference>
<dbReference type="RefSeq" id="WP_204866817.1">
    <property type="nucleotide sequence ID" value="NZ_JAFBBK010000001.1"/>
</dbReference>
<evidence type="ECO:0000313" key="4">
    <source>
        <dbReference type="Proteomes" id="UP000703038"/>
    </source>
</evidence>
<evidence type="ECO:0000256" key="1">
    <source>
        <dbReference type="SAM" id="MobiDB-lite"/>
    </source>
</evidence>
<dbReference type="Pfam" id="PF13406">
    <property type="entry name" value="SLT_2"/>
    <property type="match status" value="1"/>
</dbReference>
<dbReference type="InterPro" id="IPR031304">
    <property type="entry name" value="SLT_2"/>
</dbReference>
<dbReference type="PANTHER" id="PTHR30163">
    <property type="entry name" value="MEMBRANE-BOUND LYTIC MUREIN TRANSGLYCOSYLASE B"/>
    <property type="match status" value="1"/>
</dbReference>
<reference evidence="3 4" key="1">
    <citation type="submission" date="2021-01" db="EMBL/GenBank/DDBJ databases">
        <title>Genomics of switchgrass bacterial isolates.</title>
        <authorList>
            <person name="Shade A."/>
        </authorList>
    </citation>
    <scope>NUCLEOTIDE SEQUENCE [LARGE SCALE GENOMIC DNA]</scope>
    <source>
        <strain evidence="3 4">PvP111</strain>
    </source>
</reference>
<protein>
    <submittedName>
        <fullName evidence="3">Membrane-bound lytic murein transglycosylase B</fullName>
    </submittedName>
</protein>
<accession>A0ABS2KPZ8</accession>
<gene>
    <name evidence="3" type="ORF">JOE42_000778</name>
</gene>
<dbReference type="SUPFAM" id="SSF53955">
    <property type="entry name" value="Lysozyme-like"/>
    <property type="match status" value="1"/>
</dbReference>
<dbReference type="PANTHER" id="PTHR30163:SF8">
    <property type="entry name" value="LYTIC MUREIN TRANSGLYCOSYLASE"/>
    <property type="match status" value="1"/>
</dbReference>
<keyword evidence="4" id="KW-1185">Reference proteome</keyword>
<dbReference type="Gene3D" id="1.10.530.10">
    <property type="match status" value="1"/>
</dbReference>